<protein>
    <submittedName>
        <fullName evidence="3">Uncharacterized protein</fullName>
    </submittedName>
</protein>
<reference evidence="4" key="4">
    <citation type="submission" date="2020-05" db="EMBL/GenBank/DDBJ databases">
        <title>Complete genome sequence of Bradyrhizobium diazoefficiens XF9 isolated from soybean nodule.</title>
        <authorList>
            <person name="Noda R."/>
            <person name="Kakizaki K."/>
            <person name="Minamisawa K."/>
        </authorList>
    </citation>
    <scope>NUCLEOTIDE SEQUENCE</scope>
    <source>
        <strain evidence="4">XF9</strain>
    </source>
</reference>
<accession>A0A810B5Z0</accession>
<dbReference type="EMBL" id="AP023097">
    <property type="protein sequence ID" value="BCE71091.1"/>
    <property type="molecule type" value="Genomic_DNA"/>
</dbReference>
<gene>
    <name evidence="1" type="ORF">XF2B_11690</name>
    <name evidence="2" type="ORF">XF3B_11970</name>
    <name evidence="3" type="ORF">XF8B_12020</name>
    <name evidence="4" type="ORF">XF9B_11920</name>
</gene>
<dbReference type="EMBL" id="AP023093">
    <property type="protein sequence ID" value="BCE36166.1"/>
    <property type="molecule type" value="Genomic_DNA"/>
</dbReference>
<evidence type="ECO:0000313" key="2">
    <source>
        <dbReference type="EMBL" id="BCE36166.1"/>
    </source>
</evidence>
<reference evidence="2" key="2">
    <citation type="submission" date="2020-05" db="EMBL/GenBank/DDBJ databases">
        <title>Complete genome sequence of Bradyrhizobium diazoefficiens XF3 isolated from soybean nodule.</title>
        <authorList>
            <person name="Noda R."/>
            <person name="Kakizaki K."/>
            <person name="Minamisawa K."/>
        </authorList>
    </citation>
    <scope>NUCLEOTIDE SEQUENCE</scope>
    <source>
        <strain evidence="2">XF3</strain>
    </source>
</reference>
<evidence type="ECO:0000313" key="4">
    <source>
        <dbReference type="EMBL" id="BCE79771.1"/>
    </source>
</evidence>
<dbReference type="EMBL" id="AP023092">
    <property type="protein sequence ID" value="BCE27400.1"/>
    <property type="molecule type" value="Genomic_DNA"/>
</dbReference>
<reference evidence="1" key="1">
    <citation type="submission" date="2020-05" db="EMBL/GenBank/DDBJ databases">
        <title>Complete genome sequence of Bradyrhizobium diazoefficiens XF2 isolated from soybean nodule.</title>
        <authorList>
            <person name="Noda R."/>
            <person name="Kakizaki K."/>
            <person name="Minamisawa K."/>
        </authorList>
    </citation>
    <scope>NUCLEOTIDE SEQUENCE</scope>
    <source>
        <strain evidence="1">XF2</strain>
    </source>
</reference>
<organism evidence="3">
    <name type="scientific">Bradyrhizobium diazoefficiens</name>
    <dbReference type="NCBI Taxonomy" id="1355477"/>
    <lineage>
        <taxon>Bacteria</taxon>
        <taxon>Pseudomonadati</taxon>
        <taxon>Pseudomonadota</taxon>
        <taxon>Alphaproteobacteria</taxon>
        <taxon>Hyphomicrobiales</taxon>
        <taxon>Nitrobacteraceae</taxon>
        <taxon>Bradyrhizobium</taxon>
    </lineage>
</organism>
<reference evidence="3" key="3">
    <citation type="submission" date="2020-05" db="EMBL/GenBank/DDBJ databases">
        <title>Complete genome sequence of Bradyrhizobium diazoefficiens XF8 isolated from soybean nodule.</title>
        <authorList>
            <person name="Noda R."/>
            <person name="Kakizaki K."/>
            <person name="Minamisawa K."/>
        </authorList>
    </citation>
    <scope>NUCLEOTIDE SEQUENCE</scope>
    <source>
        <strain evidence="3">XF8</strain>
    </source>
</reference>
<proteinExistence type="predicted"/>
<dbReference type="AlphaFoldDB" id="A0A810B5Z0"/>
<evidence type="ECO:0000313" key="3">
    <source>
        <dbReference type="EMBL" id="BCE71091.1"/>
    </source>
</evidence>
<dbReference type="EMBL" id="AP023098">
    <property type="protein sequence ID" value="BCE79771.1"/>
    <property type="molecule type" value="Genomic_DNA"/>
</dbReference>
<name>A0A810B5Z0_9BRAD</name>
<evidence type="ECO:0000313" key="1">
    <source>
        <dbReference type="EMBL" id="BCE27400.1"/>
    </source>
</evidence>
<sequence length="170" mass="18840">MKVPASIPVIMAAVVVVIGLEPIRAETPNQLLQLSLATLRVPELDIAFRLHPEICSIGRNPNQQWSVACEGVPLHFYRQISLCDPGPPKQCGPPPSTYTDCRSFYWDIDERGNPTGWFGGHRFESVAADCMPKGTMTSDRADMARVGIAPVPEEILDYWGTYTGKPRLMK</sequence>